<evidence type="ECO:0000313" key="5">
    <source>
        <dbReference type="Proteomes" id="UP001500102"/>
    </source>
</evidence>
<dbReference type="PANTHER" id="PTHR43664">
    <property type="entry name" value="MONOAMINE OXIDASE-RELATED"/>
    <property type="match status" value="1"/>
</dbReference>
<gene>
    <name evidence="4" type="ORF">GCM10009825_14640</name>
</gene>
<evidence type="ECO:0000256" key="1">
    <source>
        <dbReference type="ARBA" id="ARBA00005254"/>
    </source>
</evidence>
<protein>
    <submittedName>
        <fullName evidence="4">MaoC family dehydratase</fullName>
    </submittedName>
</protein>
<sequence>MSDTGMTSPGTGTSTGTGNPRVIEQRGLYFDELEEGVVYAHRPGRTVTETDNVLFTTMTMNTQALHLDAAWSAGQPFGQRLINSMFTLATVVGQSVPQLTQGTIIAQLGLTDVSFPRPLYHGDTLYTETVVTAKRLSASRPGQGIVTMQHTGRNQHGDVVALAARSCLMWTREAHAAAELEAARKGTIET</sequence>
<dbReference type="CDD" id="cd03451">
    <property type="entry name" value="FkbR2"/>
    <property type="match status" value="1"/>
</dbReference>
<reference evidence="4 5" key="1">
    <citation type="journal article" date="2019" name="Int. J. Syst. Evol. Microbiol.">
        <title>The Global Catalogue of Microorganisms (GCM) 10K type strain sequencing project: providing services to taxonomists for standard genome sequencing and annotation.</title>
        <authorList>
            <consortium name="The Broad Institute Genomics Platform"/>
            <consortium name="The Broad Institute Genome Sequencing Center for Infectious Disease"/>
            <person name="Wu L."/>
            <person name="Ma J."/>
        </authorList>
    </citation>
    <scope>NUCLEOTIDE SEQUENCE [LARGE SCALE GENOMIC DNA]</scope>
    <source>
        <strain evidence="4 5">JCM 15921</strain>
    </source>
</reference>
<comment type="caution">
    <text evidence="4">The sequence shown here is derived from an EMBL/GenBank/DDBJ whole genome shotgun (WGS) entry which is preliminary data.</text>
</comment>
<dbReference type="InterPro" id="IPR002539">
    <property type="entry name" value="MaoC-like_dom"/>
</dbReference>
<dbReference type="EMBL" id="BAAAQB010000025">
    <property type="protein sequence ID" value="GAA2132499.1"/>
    <property type="molecule type" value="Genomic_DNA"/>
</dbReference>
<dbReference type="Gene3D" id="3.10.129.10">
    <property type="entry name" value="Hotdog Thioesterase"/>
    <property type="match status" value="1"/>
</dbReference>
<evidence type="ECO:0000259" key="3">
    <source>
        <dbReference type="Pfam" id="PF01575"/>
    </source>
</evidence>
<dbReference type="PANTHER" id="PTHR43664:SF1">
    <property type="entry name" value="BETA-METHYLMALYL-COA DEHYDRATASE"/>
    <property type="match status" value="1"/>
</dbReference>
<dbReference type="InterPro" id="IPR029069">
    <property type="entry name" value="HotDog_dom_sf"/>
</dbReference>
<name>A0ABN2YU46_9MICC</name>
<dbReference type="InterPro" id="IPR052342">
    <property type="entry name" value="MCH/BMMD"/>
</dbReference>
<feature type="domain" description="MaoC-like" evidence="3">
    <location>
        <begin position="38"/>
        <end position="151"/>
    </location>
</feature>
<evidence type="ECO:0000313" key="4">
    <source>
        <dbReference type="EMBL" id="GAA2132499.1"/>
    </source>
</evidence>
<keyword evidence="5" id="KW-1185">Reference proteome</keyword>
<proteinExistence type="inferred from homology"/>
<feature type="region of interest" description="Disordered" evidence="2">
    <location>
        <begin position="1"/>
        <end position="21"/>
    </location>
</feature>
<evidence type="ECO:0000256" key="2">
    <source>
        <dbReference type="SAM" id="MobiDB-lite"/>
    </source>
</evidence>
<comment type="similarity">
    <text evidence="1">Belongs to the enoyl-CoA hydratase/isomerase family.</text>
</comment>
<dbReference type="RefSeq" id="WP_344363861.1">
    <property type="nucleotide sequence ID" value="NZ_BAAAQB010000025.1"/>
</dbReference>
<dbReference type="SUPFAM" id="SSF54637">
    <property type="entry name" value="Thioesterase/thiol ester dehydrase-isomerase"/>
    <property type="match status" value="1"/>
</dbReference>
<feature type="compositionally biased region" description="Low complexity" evidence="2">
    <location>
        <begin position="1"/>
        <end position="18"/>
    </location>
</feature>
<organism evidence="4 5">
    <name type="scientific">Arthrobacter humicola</name>
    <dbReference type="NCBI Taxonomy" id="409291"/>
    <lineage>
        <taxon>Bacteria</taxon>
        <taxon>Bacillati</taxon>
        <taxon>Actinomycetota</taxon>
        <taxon>Actinomycetes</taxon>
        <taxon>Micrococcales</taxon>
        <taxon>Micrococcaceae</taxon>
        <taxon>Arthrobacter</taxon>
    </lineage>
</organism>
<dbReference type="Proteomes" id="UP001500102">
    <property type="component" value="Unassembled WGS sequence"/>
</dbReference>
<dbReference type="Pfam" id="PF01575">
    <property type="entry name" value="MaoC_dehydratas"/>
    <property type="match status" value="1"/>
</dbReference>
<accession>A0ABN2YU46</accession>